<dbReference type="SUPFAM" id="SSF56176">
    <property type="entry name" value="FAD-binding/transporter-associated domain-like"/>
    <property type="match status" value="1"/>
</dbReference>
<evidence type="ECO:0000256" key="2">
    <source>
        <dbReference type="ARBA" id="ARBA00022827"/>
    </source>
</evidence>
<dbReference type="PROSITE" id="PS51387">
    <property type="entry name" value="FAD_PCMH"/>
    <property type="match status" value="1"/>
</dbReference>
<dbReference type="AlphaFoldDB" id="A0A7W4IZB3"/>
<dbReference type="Proteomes" id="UP000577891">
    <property type="component" value="Unassembled WGS sequence"/>
</dbReference>
<dbReference type="Gene3D" id="3.30.43.10">
    <property type="entry name" value="Uridine Diphospho-n-acetylenolpyruvylglucosamine Reductase, domain 2"/>
    <property type="match status" value="1"/>
</dbReference>
<dbReference type="EMBL" id="JABEQE010000004">
    <property type="protein sequence ID" value="MBB2171781.1"/>
    <property type="molecule type" value="Genomic_DNA"/>
</dbReference>
<evidence type="ECO:0000313" key="5">
    <source>
        <dbReference type="EMBL" id="MBB2171781.1"/>
    </source>
</evidence>
<feature type="domain" description="FAD-binding PCMH-type" evidence="4">
    <location>
        <begin position="1"/>
        <end position="177"/>
    </location>
</feature>
<accession>A0A7W4IZB3</accession>
<dbReference type="RefSeq" id="WP_182978379.1">
    <property type="nucleotide sequence ID" value="NZ_BAABGB010000013.1"/>
</dbReference>
<keyword evidence="1" id="KW-0285">Flavoprotein</keyword>
<gene>
    <name evidence="5" type="ORF">HLH35_06545</name>
</gene>
<proteinExistence type="predicted"/>
<evidence type="ECO:0000256" key="1">
    <source>
        <dbReference type="ARBA" id="ARBA00022630"/>
    </source>
</evidence>
<evidence type="ECO:0000256" key="3">
    <source>
        <dbReference type="ARBA" id="ARBA00023002"/>
    </source>
</evidence>
<dbReference type="InterPro" id="IPR036318">
    <property type="entry name" value="FAD-bd_PCMH-like_sf"/>
</dbReference>
<dbReference type="InterPro" id="IPR016169">
    <property type="entry name" value="FAD-bd_PCMH_sub2"/>
</dbReference>
<dbReference type="InterPro" id="IPR016167">
    <property type="entry name" value="FAD-bd_PCMH_sub1"/>
</dbReference>
<keyword evidence="3" id="KW-0560">Oxidoreductase</keyword>
<protein>
    <submittedName>
        <fullName evidence="5">Xanthine dehydrogenase family protein subunit M</fullName>
    </submittedName>
</protein>
<evidence type="ECO:0000259" key="4">
    <source>
        <dbReference type="PROSITE" id="PS51387"/>
    </source>
</evidence>
<reference evidence="5 6" key="1">
    <citation type="submission" date="2020-04" db="EMBL/GenBank/DDBJ databases">
        <title>Description of novel Gluconacetobacter.</title>
        <authorList>
            <person name="Sombolestani A."/>
        </authorList>
    </citation>
    <scope>NUCLEOTIDE SEQUENCE [LARGE SCALE GENOMIC DNA]</scope>
    <source>
        <strain evidence="5 6">LMG 27724</strain>
    </source>
</reference>
<sequence length="293" mass="30774">MKPAPFSYHRLQTVAELVGLKARLGDAAVILAGGQSLVPMLTLRLSRPEHVIDVNDIVEMDHILPEQDGLRIGALVRHQHVAESAVVATHLPLLRRMAGGIGNYAVRQRGTIGGSLVLADPAAHMPLAALLFDARLVLRSARGVRTAAYRDLYRSPLNCALDAGEVVVSVCFPRQPEAMRAVAEMFHVTAGSFPALICAVRLVADAQGGLAGLTIVVAAGAVRPPVMEGMFDDLRGVRPDAALRGEVARRVVAHMGGLIGQDAAGRYLLSVLEGRMAVCLAGAAGDTKEGAGA</sequence>
<dbReference type="InterPro" id="IPR002346">
    <property type="entry name" value="Mopterin_DH_FAD-bd"/>
</dbReference>
<dbReference type="Gene3D" id="3.30.465.10">
    <property type="match status" value="1"/>
</dbReference>
<evidence type="ECO:0000313" key="6">
    <source>
        <dbReference type="Proteomes" id="UP000577891"/>
    </source>
</evidence>
<dbReference type="PANTHER" id="PTHR42659">
    <property type="entry name" value="XANTHINE DEHYDROGENASE SUBUNIT C-RELATED"/>
    <property type="match status" value="1"/>
</dbReference>
<comment type="caution">
    <text evidence="5">The sequence shown here is derived from an EMBL/GenBank/DDBJ whole genome shotgun (WGS) entry which is preliminary data.</text>
</comment>
<dbReference type="GO" id="GO:0071949">
    <property type="term" value="F:FAD binding"/>
    <property type="evidence" value="ECO:0007669"/>
    <property type="project" value="InterPro"/>
</dbReference>
<keyword evidence="6" id="KW-1185">Reference proteome</keyword>
<keyword evidence="2" id="KW-0274">FAD</keyword>
<dbReference type="InterPro" id="IPR051312">
    <property type="entry name" value="Diverse_Substr_Oxidored"/>
</dbReference>
<organism evidence="5 6">
    <name type="scientific">Gluconacetobacter asukensis</name>
    <dbReference type="NCBI Taxonomy" id="1017181"/>
    <lineage>
        <taxon>Bacteria</taxon>
        <taxon>Pseudomonadati</taxon>
        <taxon>Pseudomonadota</taxon>
        <taxon>Alphaproteobacteria</taxon>
        <taxon>Acetobacterales</taxon>
        <taxon>Acetobacteraceae</taxon>
        <taxon>Gluconacetobacter</taxon>
    </lineage>
</organism>
<dbReference type="GO" id="GO:0016491">
    <property type="term" value="F:oxidoreductase activity"/>
    <property type="evidence" value="ECO:0007669"/>
    <property type="project" value="UniProtKB-KW"/>
</dbReference>
<dbReference type="PANTHER" id="PTHR42659:SF2">
    <property type="entry name" value="XANTHINE DEHYDROGENASE SUBUNIT C-RELATED"/>
    <property type="match status" value="1"/>
</dbReference>
<dbReference type="InterPro" id="IPR016166">
    <property type="entry name" value="FAD-bd_PCMH"/>
</dbReference>
<name>A0A7W4IZB3_9PROT</name>
<dbReference type="Pfam" id="PF00941">
    <property type="entry name" value="FAD_binding_5"/>
    <property type="match status" value="1"/>
</dbReference>